<feature type="region of interest" description="Disordered" evidence="1">
    <location>
        <begin position="1"/>
        <end position="62"/>
    </location>
</feature>
<keyword evidence="4" id="KW-1185">Reference proteome</keyword>
<evidence type="ECO:0000313" key="3">
    <source>
        <dbReference type="EMBL" id="TEB38162.1"/>
    </source>
</evidence>
<name>A0A4Y7TX15_COPMI</name>
<comment type="caution">
    <text evidence="3">The sequence shown here is derived from an EMBL/GenBank/DDBJ whole genome shotgun (WGS) entry which is preliminary data.</text>
</comment>
<accession>A0A4Y7TX15</accession>
<protein>
    <recommendedName>
        <fullName evidence="2">Zn(2)-C6 fungal-type domain-containing protein</fullName>
    </recommendedName>
</protein>
<feature type="domain" description="Zn(2)-C6 fungal-type" evidence="2">
    <location>
        <begin position="292"/>
        <end position="327"/>
    </location>
</feature>
<dbReference type="STRING" id="71717.A0A4Y7TX15"/>
<feature type="compositionally biased region" description="Polar residues" evidence="1">
    <location>
        <begin position="229"/>
        <end position="241"/>
    </location>
</feature>
<dbReference type="PROSITE" id="PS00463">
    <property type="entry name" value="ZN2_CY6_FUNGAL_1"/>
    <property type="match status" value="1"/>
</dbReference>
<dbReference type="InterPro" id="IPR036864">
    <property type="entry name" value="Zn2-C6_fun-type_DNA-bd_sf"/>
</dbReference>
<organism evidence="3 4">
    <name type="scientific">Coprinellus micaceus</name>
    <name type="common">Glistening ink-cap mushroom</name>
    <name type="synonym">Coprinus micaceus</name>
    <dbReference type="NCBI Taxonomy" id="71717"/>
    <lineage>
        <taxon>Eukaryota</taxon>
        <taxon>Fungi</taxon>
        <taxon>Dikarya</taxon>
        <taxon>Basidiomycota</taxon>
        <taxon>Agaricomycotina</taxon>
        <taxon>Agaricomycetes</taxon>
        <taxon>Agaricomycetidae</taxon>
        <taxon>Agaricales</taxon>
        <taxon>Agaricineae</taxon>
        <taxon>Psathyrellaceae</taxon>
        <taxon>Coprinellus</taxon>
    </lineage>
</organism>
<dbReference type="EMBL" id="QPFP01000003">
    <property type="protein sequence ID" value="TEB38162.1"/>
    <property type="molecule type" value="Genomic_DNA"/>
</dbReference>
<proteinExistence type="predicted"/>
<dbReference type="OrthoDB" id="39175at2759"/>
<sequence length="357" mass="38911">MFPHSSGHRPSQWYSPPSEQAFPHSSSSQWSYPVHQEDSPMKASGQHPSLPQSNPGHPDNSFRRTLLEIEDTYYRTFPAAAEAHGYRWRMGSGGKEHTEEPNIGFFSHTSGMSGMTAGTYASDYGVLGKGIWRRRQSDGQFYRSDGVVHPRRSIPAAFPSPCARPPIGAMGHGQYLSPNIVQAESSIAGALRASNSIASSLSPSYGPTPASGSLSDATRAQDAWKGAQDSFSSSYVTSNPAGTEDARVPPMVSRPGRLTTFLPSLFHLEKLQAVDPTKRKRGKDSDKKPPLACLFCRGRKIACGPPPPDGDGKTCNQCHRRSLKCEYPAESRRGMRKEKLPNLNTGGAKVVVKNKKR</sequence>
<evidence type="ECO:0000313" key="4">
    <source>
        <dbReference type="Proteomes" id="UP000298030"/>
    </source>
</evidence>
<dbReference type="AlphaFoldDB" id="A0A4Y7TX15"/>
<evidence type="ECO:0000256" key="1">
    <source>
        <dbReference type="SAM" id="MobiDB-lite"/>
    </source>
</evidence>
<dbReference type="Proteomes" id="UP000298030">
    <property type="component" value="Unassembled WGS sequence"/>
</dbReference>
<dbReference type="GO" id="GO:0000981">
    <property type="term" value="F:DNA-binding transcription factor activity, RNA polymerase II-specific"/>
    <property type="evidence" value="ECO:0007669"/>
    <property type="project" value="InterPro"/>
</dbReference>
<feature type="compositionally biased region" description="Basic and acidic residues" evidence="1">
    <location>
        <begin position="329"/>
        <end position="340"/>
    </location>
</feature>
<dbReference type="SMART" id="SM00066">
    <property type="entry name" value="GAL4"/>
    <property type="match status" value="1"/>
</dbReference>
<dbReference type="Pfam" id="PF00172">
    <property type="entry name" value="Zn_clus"/>
    <property type="match status" value="1"/>
</dbReference>
<feature type="compositionally biased region" description="Polar residues" evidence="1">
    <location>
        <begin position="46"/>
        <end position="55"/>
    </location>
</feature>
<feature type="region of interest" description="Disordered" evidence="1">
    <location>
        <begin position="329"/>
        <end position="357"/>
    </location>
</feature>
<dbReference type="PROSITE" id="PS50048">
    <property type="entry name" value="ZN2_CY6_FUNGAL_2"/>
    <property type="match status" value="1"/>
</dbReference>
<reference evidence="3 4" key="1">
    <citation type="journal article" date="2019" name="Nat. Ecol. Evol.">
        <title>Megaphylogeny resolves global patterns of mushroom evolution.</title>
        <authorList>
            <person name="Varga T."/>
            <person name="Krizsan K."/>
            <person name="Foldi C."/>
            <person name="Dima B."/>
            <person name="Sanchez-Garcia M."/>
            <person name="Sanchez-Ramirez S."/>
            <person name="Szollosi G.J."/>
            <person name="Szarkandi J.G."/>
            <person name="Papp V."/>
            <person name="Albert L."/>
            <person name="Andreopoulos W."/>
            <person name="Angelini C."/>
            <person name="Antonin V."/>
            <person name="Barry K.W."/>
            <person name="Bougher N.L."/>
            <person name="Buchanan P."/>
            <person name="Buyck B."/>
            <person name="Bense V."/>
            <person name="Catcheside P."/>
            <person name="Chovatia M."/>
            <person name="Cooper J."/>
            <person name="Damon W."/>
            <person name="Desjardin D."/>
            <person name="Finy P."/>
            <person name="Geml J."/>
            <person name="Haridas S."/>
            <person name="Hughes K."/>
            <person name="Justo A."/>
            <person name="Karasinski D."/>
            <person name="Kautmanova I."/>
            <person name="Kiss B."/>
            <person name="Kocsube S."/>
            <person name="Kotiranta H."/>
            <person name="LaButti K.M."/>
            <person name="Lechner B.E."/>
            <person name="Liimatainen K."/>
            <person name="Lipzen A."/>
            <person name="Lukacs Z."/>
            <person name="Mihaltcheva S."/>
            <person name="Morgado L.N."/>
            <person name="Niskanen T."/>
            <person name="Noordeloos M.E."/>
            <person name="Ohm R.A."/>
            <person name="Ortiz-Santana B."/>
            <person name="Ovrebo C."/>
            <person name="Racz N."/>
            <person name="Riley R."/>
            <person name="Savchenko A."/>
            <person name="Shiryaev A."/>
            <person name="Soop K."/>
            <person name="Spirin V."/>
            <person name="Szebenyi C."/>
            <person name="Tomsovsky M."/>
            <person name="Tulloss R.E."/>
            <person name="Uehling J."/>
            <person name="Grigoriev I.V."/>
            <person name="Vagvolgyi C."/>
            <person name="Papp T."/>
            <person name="Martin F.M."/>
            <person name="Miettinen O."/>
            <person name="Hibbett D.S."/>
            <person name="Nagy L.G."/>
        </authorList>
    </citation>
    <scope>NUCLEOTIDE SEQUENCE [LARGE SCALE GENOMIC DNA]</scope>
    <source>
        <strain evidence="3 4">FP101781</strain>
    </source>
</reference>
<gene>
    <name evidence="3" type="ORF">FA13DRAFT_1785978</name>
</gene>
<dbReference type="SUPFAM" id="SSF57701">
    <property type="entry name" value="Zn2/Cys6 DNA-binding domain"/>
    <property type="match status" value="1"/>
</dbReference>
<evidence type="ECO:0000259" key="2">
    <source>
        <dbReference type="PROSITE" id="PS50048"/>
    </source>
</evidence>
<feature type="region of interest" description="Disordered" evidence="1">
    <location>
        <begin position="200"/>
        <end position="253"/>
    </location>
</feature>
<dbReference type="CDD" id="cd00067">
    <property type="entry name" value="GAL4"/>
    <property type="match status" value="1"/>
</dbReference>
<dbReference type="GO" id="GO:0008270">
    <property type="term" value="F:zinc ion binding"/>
    <property type="evidence" value="ECO:0007669"/>
    <property type="project" value="InterPro"/>
</dbReference>
<dbReference type="InterPro" id="IPR001138">
    <property type="entry name" value="Zn2Cys6_DnaBD"/>
</dbReference>
<feature type="compositionally biased region" description="Polar residues" evidence="1">
    <location>
        <begin position="8"/>
        <end position="31"/>
    </location>
</feature>
<dbReference type="Gene3D" id="4.10.240.10">
    <property type="entry name" value="Zn(2)-C6 fungal-type DNA-binding domain"/>
    <property type="match status" value="1"/>
</dbReference>